<proteinExistence type="predicted"/>
<dbReference type="Proteomes" id="UP000015729">
    <property type="component" value="Unassembled WGS sequence"/>
</dbReference>
<reference evidence="1 2" key="1">
    <citation type="journal article" date="2013" name="PLoS Pathog.">
        <title>Genomic analysis of the Kiwifruit pathogen Pseudomonas syringae pv. actinidiae provides insight into the origins of an emergent plant disease.</title>
        <authorList>
            <person name="McCann H.C."/>
            <person name="Rikkerink E.H."/>
            <person name="Bertels F."/>
            <person name="Fiers M."/>
            <person name="Lu A."/>
            <person name="Rees-George J."/>
            <person name="Andersen M.T."/>
            <person name="Gleave A.P."/>
            <person name="Haubold B."/>
            <person name="Wohlers M.W."/>
            <person name="Guttman D.S."/>
            <person name="Wang P.W."/>
            <person name="Straub C."/>
            <person name="Vanneste J.L."/>
            <person name="Rainey P.B."/>
            <person name="Templeton M.D."/>
        </authorList>
    </citation>
    <scope>NUCLEOTIDE SEQUENCE [LARGE SCALE GENOMIC DNA]</scope>
    <source>
        <strain evidence="1 2">ICMP 18807</strain>
    </source>
</reference>
<dbReference type="AlphaFoldDB" id="S6U2P2"/>
<evidence type="ECO:0000313" key="1">
    <source>
        <dbReference type="EMBL" id="EPN48447.1"/>
    </source>
</evidence>
<comment type="caution">
    <text evidence="1">The sequence shown here is derived from an EMBL/GenBank/DDBJ whole genome shotgun (WGS) entry which is preliminary data.</text>
</comment>
<sequence>MKFRLREQARSHAGHALACGSELAHEESGANAEYLLISQSVFANKFAHAGHALACGNELAHEESGANAEYLLISQSVFASKLAPTQATHSRVGHAIKTLETRLTKQSFIFQA</sequence>
<protein>
    <submittedName>
        <fullName evidence="1">Uncharacterized protein</fullName>
    </submittedName>
</protein>
<accession>S6U2P2</accession>
<dbReference type="PATRIC" id="fig|1194404.4.peg.4029"/>
<organism evidence="1 2">
    <name type="scientific">Pseudomonas syringae pv. actinidiae ICMP 18807</name>
    <dbReference type="NCBI Taxonomy" id="1194404"/>
    <lineage>
        <taxon>Bacteria</taxon>
        <taxon>Pseudomonadati</taxon>
        <taxon>Pseudomonadota</taxon>
        <taxon>Gammaproteobacteria</taxon>
        <taxon>Pseudomonadales</taxon>
        <taxon>Pseudomonadaceae</taxon>
        <taxon>Pseudomonas</taxon>
        <taxon>Pseudomonas syringae</taxon>
    </lineage>
</organism>
<name>S6U2P2_PSESF</name>
<dbReference type="EMBL" id="AOKG01001352">
    <property type="protein sequence ID" value="EPN48447.1"/>
    <property type="molecule type" value="Genomic_DNA"/>
</dbReference>
<evidence type="ECO:0000313" key="2">
    <source>
        <dbReference type="Proteomes" id="UP000015729"/>
    </source>
</evidence>
<gene>
    <name evidence="1" type="ORF">A244_19556</name>
</gene>